<evidence type="ECO:0000256" key="1">
    <source>
        <dbReference type="SAM" id="Phobius"/>
    </source>
</evidence>
<keyword evidence="1" id="KW-0812">Transmembrane</keyword>
<keyword evidence="1" id="KW-0472">Membrane</keyword>
<evidence type="ECO:0000313" key="2">
    <source>
        <dbReference type="EMBL" id="CDW45399.1"/>
    </source>
</evidence>
<dbReference type="AlphaFoldDB" id="A0A0K2V4I7"/>
<proteinExistence type="predicted"/>
<dbReference type="EMBL" id="HACA01028038">
    <property type="protein sequence ID" value="CDW45399.1"/>
    <property type="molecule type" value="Transcribed_RNA"/>
</dbReference>
<name>A0A0K2V4I7_LEPSM</name>
<feature type="transmembrane region" description="Helical" evidence="1">
    <location>
        <begin position="23"/>
        <end position="39"/>
    </location>
</feature>
<reference evidence="2" key="1">
    <citation type="submission" date="2014-05" db="EMBL/GenBank/DDBJ databases">
        <authorList>
            <person name="Chronopoulou M."/>
        </authorList>
    </citation>
    <scope>NUCLEOTIDE SEQUENCE</scope>
    <source>
        <tissue evidence="2">Whole organism</tissue>
    </source>
</reference>
<keyword evidence="1" id="KW-1133">Transmembrane helix</keyword>
<protein>
    <submittedName>
        <fullName evidence="2">Uncharacterized protein</fullName>
    </submittedName>
</protein>
<organism evidence="2">
    <name type="scientific">Lepeophtheirus salmonis</name>
    <name type="common">Salmon louse</name>
    <name type="synonym">Caligus salmonis</name>
    <dbReference type="NCBI Taxonomy" id="72036"/>
    <lineage>
        <taxon>Eukaryota</taxon>
        <taxon>Metazoa</taxon>
        <taxon>Ecdysozoa</taxon>
        <taxon>Arthropoda</taxon>
        <taxon>Crustacea</taxon>
        <taxon>Multicrustacea</taxon>
        <taxon>Hexanauplia</taxon>
        <taxon>Copepoda</taxon>
        <taxon>Siphonostomatoida</taxon>
        <taxon>Caligidae</taxon>
        <taxon>Lepeophtheirus</taxon>
    </lineage>
</organism>
<sequence>MEAFGVDNNNFDSVYRTRMDSKLFLSMMSISIMFKIFLFETKNWRK</sequence>
<accession>A0A0K2V4I7</accession>